<protein>
    <submittedName>
        <fullName evidence="1">D-alanine aminotransferase</fullName>
    </submittedName>
</protein>
<dbReference type="InterPro" id="IPR036038">
    <property type="entry name" value="Aminotransferase-like"/>
</dbReference>
<accession>A0A8E0IE39</accession>
<organism evidence="1 2">
    <name type="scientific">Lacticaseibacillus paracasei subsp. paracasei CNCM I-4270</name>
    <dbReference type="NCBI Taxonomy" id="1256202"/>
    <lineage>
        <taxon>Bacteria</taxon>
        <taxon>Bacillati</taxon>
        <taxon>Bacillota</taxon>
        <taxon>Bacilli</taxon>
        <taxon>Lactobacillales</taxon>
        <taxon>Lactobacillaceae</taxon>
        <taxon>Lacticaseibacillus</taxon>
    </lineage>
</organism>
<dbReference type="Proteomes" id="UP000014249">
    <property type="component" value="Unassembled WGS sequence"/>
</dbReference>
<proteinExistence type="predicted"/>
<sequence>MQKYIWRGKIVDKTEVNIDLQDRGYQFGDGLYEVVHMYNGNFLQLTNILIGSFEEQHKFCLTSKCQRKA</sequence>
<comment type="caution">
    <text evidence="1">The sequence shown here is derived from an EMBL/GenBank/DDBJ whole genome shotgun (WGS) entry which is preliminary data.</text>
</comment>
<dbReference type="SUPFAM" id="SSF56752">
    <property type="entry name" value="D-aminoacid aminotransferase-like PLP-dependent enzymes"/>
    <property type="match status" value="1"/>
</dbReference>
<keyword evidence="1" id="KW-0808">Transferase</keyword>
<dbReference type="AlphaFoldDB" id="A0A8E0IE39"/>
<dbReference type="GO" id="GO:0008483">
    <property type="term" value="F:transaminase activity"/>
    <property type="evidence" value="ECO:0007669"/>
    <property type="project" value="UniProtKB-KW"/>
</dbReference>
<evidence type="ECO:0000313" key="2">
    <source>
        <dbReference type="Proteomes" id="UP000014249"/>
    </source>
</evidence>
<dbReference type="EMBL" id="ANJX01000430">
    <property type="protein sequence ID" value="EPC49965.1"/>
    <property type="molecule type" value="Genomic_DNA"/>
</dbReference>
<dbReference type="InterPro" id="IPR043131">
    <property type="entry name" value="BCAT-like_N"/>
</dbReference>
<gene>
    <name evidence="1" type="ORF">Lpp77_16057</name>
</gene>
<dbReference type="Gene3D" id="3.30.470.10">
    <property type="match status" value="1"/>
</dbReference>
<evidence type="ECO:0000313" key="1">
    <source>
        <dbReference type="EMBL" id="EPC49965.1"/>
    </source>
</evidence>
<reference evidence="1 2" key="1">
    <citation type="journal article" date="2013" name="PLoS ONE">
        <title>Lactobacillus paracasei comparative genomics: towards species pan-genome definition and exploitation of diversity.</title>
        <authorList>
            <person name="Smokvina T."/>
            <person name="Wels M."/>
            <person name="Polka J."/>
            <person name="Chervaux C."/>
            <person name="Brisse S."/>
            <person name="Boekhorst J."/>
            <person name="van Hylckama Vlieg J.E."/>
            <person name="Siezen R.J."/>
        </authorList>
    </citation>
    <scope>NUCLEOTIDE SEQUENCE [LARGE SCALE GENOMIC DNA]</scope>
    <source>
        <strain evidence="1 2">CNCM I-4270</strain>
    </source>
</reference>
<name>A0A8E0IE39_LACPA</name>
<keyword evidence="1" id="KW-0032">Aminotransferase</keyword>